<evidence type="ECO:0000313" key="10">
    <source>
        <dbReference type="Proteomes" id="UP000030671"/>
    </source>
</evidence>
<feature type="compositionally biased region" description="Basic residues" evidence="8">
    <location>
        <begin position="24"/>
        <end position="33"/>
    </location>
</feature>
<dbReference type="PANTHER" id="PTHR33911:SF1">
    <property type="entry name" value="RRNA-PROCESSING PROTEIN EFG1"/>
    <property type="match status" value="1"/>
</dbReference>
<dbReference type="GO" id="GO:0005730">
    <property type="term" value="C:nucleolus"/>
    <property type="evidence" value="ECO:0007669"/>
    <property type="project" value="UniProtKB-SubCell"/>
</dbReference>
<dbReference type="KEGG" id="hir:HETIRDRAFT_430930"/>
<gene>
    <name evidence="9" type="ORF">HETIRDRAFT_430930</name>
</gene>
<dbReference type="InterPro" id="IPR019310">
    <property type="entry name" value="Efg1"/>
</dbReference>
<organism evidence="9 10">
    <name type="scientific">Heterobasidion irregulare (strain TC 32-1)</name>
    <dbReference type="NCBI Taxonomy" id="747525"/>
    <lineage>
        <taxon>Eukaryota</taxon>
        <taxon>Fungi</taxon>
        <taxon>Dikarya</taxon>
        <taxon>Basidiomycota</taxon>
        <taxon>Agaricomycotina</taxon>
        <taxon>Agaricomycetes</taxon>
        <taxon>Russulales</taxon>
        <taxon>Bondarzewiaceae</taxon>
        <taxon>Heterobasidion</taxon>
        <taxon>Heterobasidion annosum species complex</taxon>
    </lineage>
</organism>
<feature type="region of interest" description="Disordered" evidence="8">
    <location>
        <begin position="1"/>
        <end position="45"/>
    </location>
</feature>
<dbReference type="Proteomes" id="UP000030671">
    <property type="component" value="Unassembled WGS sequence"/>
</dbReference>
<keyword evidence="6" id="KW-0175">Coiled coil</keyword>
<evidence type="ECO:0000256" key="7">
    <source>
        <dbReference type="ARBA" id="ARBA00023242"/>
    </source>
</evidence>
<feature type="compositionally biased region" description="Basic and acidic residues" evidence="8">
    <location>
        <begin position="285"/>
        <end position="337"/>
    </location>
</feature>
<dbReference type="eggNOG" id="KOG4484">
    <property type="taxonomic scope" value="Eukaryota"/>
</dbReference>
<dbReference type="GO" id="GO:0030688">
    <property type="term" value="C:preribosome, small subunit precursor"/>
    <property type="evidence" value="ECO:0007669"/>
    <property type="project" value="TreeGrafter"/>
</dbReference>
<dbReference type="PANTHER" id="PTHR33911">
    <property type="entry name" value="RRNA-PROCESSING PROTEIN EFG1"/>
    <property type="match status" value="1"/>
</dbReference>
<name>W4JNH3_HETIT</name>
<sequence>MPPTRTQGADSAGEPSTSKEARKVRNKRYGTHHPPKESAAPGVSKLKAALRQTRRLLAKDNLAANVRVETERRLKSLEGDLAKAEVGNKERTMAMRYHKVKFFDRQKLERKIKQTKKQLDDPELSSKKKKSVESALFELRVDLNYVTNYPKTEKYISLFPPDVRTHEGAAPVHQLVSTGVTDIRREELRAHIRERMQAGQMSTEPELLERMEHAVDTGWQEAEKSGYKETEKRKSAQKVNGHRQHESRDDFFESGDEDEEMQDAQADEDVDEDADADEDEDEDQVELRSKPQVEAKAPKKAKSKGEKGRSKKKDGQKAGRKAEDSREKKLVAMKDDFFEGNGSDDE</sequence>
<evidence type="ECO:0000256" key="4">
    <source>
        <dbReference type="ARBA" id="ARBA00019827"/>
    </source>
</evidence>
<feature type="region of interest" description="Disordered" evidence="8">
    <location>
        <begin position="221"/>
        <end position="346"/>
    </location>
</feature>
<dbReference type="GO" id="GO:0000462">
    <property type="term" value="P:maturation of SSU-rRNA from tricistronic rRNA transcript (SSU-rRNA, 5.8S rRNA, LSU-rRNA)"/>
    <property type="evidence" value="ECO:0007669"/>
    <property type="project" value="TreeGrafter"/>
</dbReference>
<reference evidence="9 10" key="1">
    <citation type="journal article" date="2012" name="New Phytol.">
        <title>Insight into trade-off between wood decay and parasitism from the genome of a fungal forest pathogen.</title>
        <authorList>
            <person name="Olson A."/>
            <person name="Aerts A."/>
            <person name="Asiegbu F."/>
            <person name="Belbahri L."/>
            <person name="Bouzid O."/>
            <person name="Broberg A."/>
            <person name="Canback B."/>
            <person name="Coutinho P.M."/>
            <person name="Cullen D."/>
            <person name="Dalman K."/>
            <person name="Deflorio G."/>
            <person name="van Diepen L.T."/>
            <person name="Dunand C."/>
            <person name="Duplessis S."/>
            <person name="Durling M."/>
            <person name="Gonthier P."/>
            <person name="Grimwood J."/>
            <person name="Fossdal C.G."/>
            <person name="Hansson D."/>
            <person name="Henrissat B."/>
            <person name="Hietala A."/>
            <person name="Himmelstrand K."/>
            <person name="Hoffmeister D."/>
            <person name="Hogberg N."/>
            <person name="James T.Y."/>
            <person name="Karlsson M."/>
            <person name="Kohler A."/>
            <person name="Kues U."/>
            <person name="Lee Y.H."/>
            <person name="Lin Y.C."/>
            <person name="Lind M."/>
            <person name="Lindquist E."/>
            <person name="Lombard V."/>
            <person name="Lucas S."/>
            <person name="Lunden K."/>
            <person name="Morin E."/>
            <person name="Murat C."/>
            <person name="Park J."/>
            <person name="Raffaello T."/>
            <person name="Rouze P."/>
            <person name="Salamov A."/>
            <person name="Schmutz J."/>
            <person name="Solheim H."/>
            <person name="Stahlberg J."/>
            <person name="Velez H."/>
            <person name="de Vries R.P."/>
            <person name="Wiebenga A."/>
            <person name="Woodward S."/>
            <person name="Yakovlev I."/>
            <person name="Garbelotto M."/>
            <person name="Martin F."/>
            <person name="Grigoriev I.V."/>
            <person name="Stenlid J."/>
        </authorList>
    </citation>
    <scope>NUCLEOTIDE SEQUENCE [LARGE SCALE GENOMIC DNA]</scope>
    <source>
        <strain evidence="9 10">TC 32-1</strain>
    </source>
</reference>
<feature type="compositionally biased region" description="Polar residues" evidence="8">
    <location>
        <begin position="1"/>
        <end position="16"/>
    </location>
</feature>
<dbReference type="OrthoDB" id="47732at2759"/>
<evidence type="ECO:0000256" key="3">
    <source>
        <dbReference type="ARBA" id="ARBA00018689"/>
    </source>
</evidence>
<comment type="subcellular location">
    <subcellularLocation>
        <location evidence="1">Nucleus</location>
        <location evidence="1">Nucleolus</location>
    </subcellularLocation>
</comment>
<dbReference type="RefSeq" id="XP_009553117.1">
    <property type="nucleotide sequence ID" value="XM_009554822.1"/>
</dbReference>
<feature type="compositionally biased region" description="Acidic residues" evidence="8">
    <location>
        <begin position="252"/>
        <end position="284"/>
    </location>
</feature>
<feature type="compositionally biased region" description="Basic and acidic residues" evidence="8">
    <location>
        <begin position="221"/>
        <end position="234"/>
    </location>
</feature>
<dbReference type="InterPro" id="IPR050786">
    <property type="entry name" value="EFG1_rRNA-proc"/>
</dbReference>
<evidence type="ECO:0000256" key="1">
    <source>
        <dbReference type="ARBA" id="ARBA00004604"/>
    </source>
</evidence>
<evidence type="ECO:0000313" key="9">
    <source>
        <dbReference type="EMBL" id="ETW74615.1"/>
    </source>
</evidence>
<evidence type="ECO:0000256" key="6">
    <source>
        <dbReference type="ARBA" id="ARBA00023054"/>
    </source>
</evidence>
<dbReference type="AlphaFoldDB" id="W4JNH3"/>
<dbReference type="InParanoid" id="W4JNH3"/>
<dbReference type="STRING" id="747525.W4JNH3"/>
<evidence type="ECO:0000256" key="2">
    <source>
        <dbReference type="ARBA" id="ARBA00006916"/>
    </source>
</evidence>
<keyword evidence="7" id="KW-0539">Nucleus</keyword>
<accession>W4JNH3</accession>
<keyword evidence="10" id="KW-1185">Reference proteome</keyword>
<evidence type="ECO:0000256" key="8">
    <source>
        <dbReference type="SAM" id="MobiDB-lite"/>
    </source>
</evidence>
<protein>
    <recommendedName>
        <fullName evidence="3">rRNA-processing protein EFG1</fullName>
    </recommendedName>
    <alternativeName>
        <fullName evidence="4">rRNA-processing protein efg1</fullName>
    </alternativeName>
</protein>
<dbReference type="EMBL" id="KI925467">
    <property type="protein sequence ID" value="ETW74615.1"/>
    <property type="molecule type" value="Genomic_DNA"/>
</dbReference>
<evidence type="ECO:0000256" key="5">
    <source>
        <dbReference type="ARBA" id="ARBA00022552"/>
    </source>
</evidence>
<proteinExistence type="inferred from homology"/>
<dbReference type="HOGENOM" id="CLU_066912_2_1_1"/>
<dbReference type="GeneID" id="20674494"/>
<dbReference type="Pfam" id="PF10153">
    <property type="entry name" value="Efg1"/>
    <property type="match status" value="1"/>
</dbReference>
<comment type="similarity">
    <text evidence="2">Belongs to the EFG1 family.</text>
</comment>
<keyword evidence="5" id="KW-0698">rRNA processing</keyword>